<protein>
    <submittedName>
        <fullName evidence="2">Chromatin structure-remodeling complex protein RSC7</fullName>
    </submittedName>
</protein>
<accession>J9VDY8</accession>
<dbReference type="GeneID" id="23884184"/>
<reference evidence="2 3" key="1">
    <citation type="journal article" date="2014" name="PLoS Genet.">
        <title>Analysis of the genome and transcriptome of Cryptococcus neoformans var. grubii reveals complex RNA expression and microevolution leading to virulence attenuation.</title>
        <authorList>
            <person name="Janbon G."/>
            <person name="Ormerod K.L."/>
            <person name="Paulet D."/>
            <person name="Byrnes E.J.III."/>
            <person name="Yadav V."/>
            <person name="Chatterjee G."/>
            <person name="Mullapudi N."/>
            <person name="Hon C.C."/>
            <person name="Billmyre R.B."/>
            <person name="Brunel F."/>
            <person name="Bahn Y.S."/>
            <person name="Chen W."/>
            <person name="Chen Y."/>
            <person name="Chow E.W."/>
            <person name="Coppee J.Y."/>
            <person name="Floyd-Averette A."/>
            <person name="Gaillardin C."/>
            <person name="Gerik K.J."/>
            <person name="Goldberg J."/>
            <person name="Gonzalez-Hilarion S."/>
            <person name="Gujja S."/>
            <person name="Hamlin J.L."/>
            <person name="Hsueh Y.P."/>
            <person name="Ianiri G."/>
            <person name="Jones S."/>
            <person name="Kodira C.D."/>
            <person name="Kozubowski L."/>
            <person name="Lam W."/>
            <person name="Marra M."/>
            <person name="Mesner L.D."/>
            <person name="Mieczkowski P.A."/>
            <person name="Moyrand F."/>
            <person name="Nielsen K."/>
            <person name="Proux C."/>
            <person name="Rossignol T."/>
            <person name="Schein J.E."/>
            <person name="Sun S."/>
            <person name="Wollschlaeger C."/>
            <person name="Wood I.A."/>
            <person name="Zeng Q."/>
            <person name="Neuveglise C."/>
            <person name="Newlon C.S."/>
            <person name="Perfect J.R."/>
            <person name="Lodge J.K."/>
            <person name="Idnurm A."/>
            <person name="Stajich J.E."/>
            <person name="Kronstad J.W."/>
            <person name="Sanyal K."/>
            <person name="Heitman J."/>
            <person name="Fraser J.A."/>
            <person name="Cuomo C.A."/>
            <person name="Dietrich F.S."/>
        </authorList>
    </citation>
    <scope>NUCLEOTIDE SEQUENCE [LARGE SCALE GENOMIC DNA]</scope>
    <source>
        <strain evidence="3">H99 / ATCC 208821 / CBS 10515 / FGSC 9487</strain>
    </source>
</reference>
<dbReference type="Proteomes" id="UP000010091">
    <property type="component" value="Chromosome 1"/>
</dbReference>
<feature type="region of interest" description="Disordered" evidence="1">
    <location>
        <begin position="592"/>
        <end position="615"/>
    </location>
</feature>
<dbReference type="KEGG" id="cng:CNAG_00372"/>
<feature type="region of interest" description="Disordered" evidence="1">
    <location>
        <begin position="36"/>
        <end position="277"/>
    </location>
</feature>
<evidence type="ECO:0000313" key="2">
    <source>
        <dbReference type="EMBL" id="AFR92507.2"/>
    </source>
</evidence>
<evidence type="ECO:0000313" key="3">
    <source>
        <dbReference type="Proteomes" id="UP000010091"/>
    </source>
</evidence>
<dbReference type="VEuPathDB" id="FungiDB:CNAG_00372"/>
<feature type="compositionally biased region" description="Basic residues" evidence="1">
    <location>
        <begin position="259"/>
        <end position="270"/>
    </location>
</feature>
<feature type="compositionally biased region" description="Basic and acidic residues" evidence="1">
    <location>
        <begin position="209"/>
        <end position="218"/>
    </location>
</feature>
<proteinExistence type="predicted"/>
<dbReference type="EMBL" id="CP003820">
    <property type="protein sequence ID" value="AFR92507.2"/>
    <property type="molecule type" value="Genomic_DNA"/>
</dbReference>
<dbReference type="AlphaFoldDB" id="J9VDY8"/>
<feature type="compositionally biased region" description="Acidic residues" evidence="1">
    <location>
        <begin position="92"/>
        <end position="111"/>
    </location>
</feature>
<feature type="compositionally biased region" description="Basic residues" evidence="1">
    <location>
        <begin position="120"/>
        <end position="133"/>
    </location>
</feature>
<feature type="compositionally biased region" description="Acidic residues" evidence="1">
    <location>
        <begin position="137"/>
        <end position="151"/>
    </location>
</feature>
<organism evidence="2 3">
    <name type="scientific">Cryptococcus neoformans (strain H99 / ATCC 208821 / CBS 10515 / FGSC 9487)</name>
    <name type="common">Cryptococcus neoformans var. grubii serotype A</name>
    <dbReference type="NCBI Taxonomy" id="235443"/>
    <lineage>
        <taxon>Eukaryota</taxon>
        <taxon>Fungi</taxon>
        <taxon>Dikarya</taxon>
        <taxon>Basidiomycota</taxon>
        <taxon>Agaricomycotina</taxon>
        <taxon>Tremellomycetes</taxon>
        <taxon>Tremellales</taxon>
        <taxon>Cryptococcaceae</taxon>
        <taxon>Cryptococcus</taxon>
        <taxon>Cryptococcus neoformans species complex</taxon>
    </lineage>
</organism>
<dbReference type="Pfam" id="PF08624">
    <property type="entry name" value="CRC_subunit"/>
    <property type="match status" value="1"/>
</dbReference>
<sequence length="744" mass="82128">MGGISTAMRLLSSQNTLHMHTVSQITHLILKKKTSRPAITMSSRTRGKRAAVSSPQASISAVEPTPRTRRVLRGQPDLEEYEELANSNVEGDGGDEDAEGEDAEEEDDEEFMTAPEPPKRSRGRPKGSTNKRKAPVEDGDTDLDQGDEDDETRSTRRGRESVSYKEIPIDDRMDGDEDEASTLAAVTTPRRRGRPPKRPVDDDDDDDKNDTSYKKEKIPGGSGRGGFSVKGAAAAAARARWEKVRRERAERGEDDTPKSARRSTGTKKHAVGPPADYKMGATVSIKNEEYTVGDDELIIPDDPKGDMKIDAAGRLQGDREYKLVTFTSVERRNPERIYALTIDAARACGYSDSLAFLRRYPTVLKLSCTAGERVKLIDLGRISGNLKHRQVTMVAMRNVFKVMGSKVIKNGRHVVDDYYEDEAAAKCAENGIEPGSVVQDEEYVPSANVNSERALRSAPGESSRSLAHLSTFYTVGGPTTHFAGNGVDPWTDSGWGNKRSRLRTAGVTEEDWMLRTAEEARAVDEQLRKYREERLKLLEGVDASRGWVFAAENATEGTMGKSELTGETADVFRATLPAESKKSGLSHEVTMEDIENDEQSTSTEEALENEDADVPQAAVEDKEAVIIEEPGKLTSKYNWGLGKSWQPGAVRAAYEPHTNMPHIPLFTQPTIAFLAQTSPYPILSSSTDTQHLHCVQSTITGSAARGLASVEYVLETDEDSQTQQRLTMIEEAEKWERRMRAKKI</sequence>
<name>J9VDY8_CRYN9</name>
<dbReference type="HOGENOM" id="CLU_390800_0_0_1"/>
<feature type="compositionally biased region" description="Basic and acidic residues" evidence="1">
    <location>
        <begin position="152"/>
        <end position="172"/>
    </location>
</feature>
<evidence type="ECO:0000256" key="1">
    <source>
        <dbReference type="SAM" id="MobiDB-lite"/>
    </source>
</evidence>
<keyword evidence="3" id="KW-1185">Reference proteome</keyword>
<dbReference type="OrthoDB" id="5598844at2759"/>
<feature type="compositionally biased region" description="Basic and acidic residues" evidence="1">
    <location>
        <begin position="239"/>
        <end position="258"/>
    </location>
</feature>
<dbReference type="InterPro" id="IPR013933">
    <property type="entry name" value="CRC_Rsc7/Swp82"/>
</dbReference>
<dbReference type="RefSeq" id="XP_012046283.1">
    <property type="nucleotide sequence ID" value="XM_012190893.1"/>
</dbReference>
<gene>
    <name evidence="2" type="ORF">CNAG_00372</name>
</gene>
<feature type="compositionally biased region" description="Low complexity" evidence="1">
    <location>
        <begin position="229"/>
        <end position="238"/>
    </location>
</feature>